<dbReference type="EMBL" id="FP929135">
    <property type="protein sequence ID" value="CBX99218.1"/>
    <property type="molecule type" value="Genomic_DNA"/>
</dbReference>
<dbReference type="GeneID" id="13289012"/>
<dbReference type="PROSITE" id="PS00178">
    <property type="entry name" value="AA_TRNA_LIGASE_I"/>
    <property type="match status" value="1"/>
</dbReference>
<dbReference type="VEuPathDB" id="FungiDB:LEMA_P084570.1"/>
<comment type="similarity">
    <text evidence="1 9">Belongs to the class-I aminoacyl-tRNA synthetase family.</text>
</comment>
<evidence type="ECO:0000256" key="4">
    <source>
        <dbReference type="ARBA" id="ARBA00022741"/>
    </source>
</evidence>
<dbReference type="AlphaFoldDB" id="E5A6H3"/>
<dbReference type="Gene3D" id="3.40.50.620">
    <property type="entry name" value="HUPs"/>
    <property type="match status" value="1"/>
</dbReference>
<dbReference type="InterPro" id="IPR020056">
    <property type="entry name" value="Rbsml_bL25/Gln-tRNA_synth_N"/>
</dbReference>
<evidence type="ECO:0000256" key="6">
    <source>
        <dbReference type="ARBA" id="ARBA00022917"/>
    </source>
</evidence>
<keyword evidence="5 9" id="KW-0067">ATP-binding</keyword>
<dbReference type="FunFam" id="2.40.240.10:FF:000007">
    <property type="entry name" value="Glutamine--tRNA ligase"/>
    <property type="match status" value="1"/>
</dbReference>
<dbReference type="Pfam" id="PF00749">
    <property type="entry name" value="tRNA-synt_1c"/>
    <property type="match status" value="1"/>
</dbReference>
<evidence type="ECO:0000259" key="11">
    <source>
        <dbReference type="Pfam" id="PF03950"/>
    </source>
</evidence>
<keyword evidence="4 9" id="KW-0547">Nucleotide-binding</keyword>
<dbReference type="GO" id="GO:0005739">
    <property type="term" value="C:mitochondrion"/>
    <property type="evidence" value="ECO:0007669"/>
    <property type="project" value="EnsemblFungi"/>
</dbReference>
<keyword evidence="6 9" id="KW-0648">Protein biosynthesis</keyword>
<dbReference type="STRING" id="985895.E5A6H3"/>
<feature type="domain" description="Glutamyl/glutaminyl-tRNA synthetase class Ib catalytic" evidence="10">
    <location>
        <begin position="140"/>
        <end position="478"/>
    </location>
</feature>
<dbReference type="Pfam" id="PF20974">
    <property type="entry name" value="tRNA-synt_1c_C2"/>
    <property type="match status" value="1"/>
</dbReference>
<dbReference type="Gene3D" id="2.40.240.10">
    <property type="entry name" value="Ribosomal Protein L25, Chain P"/>
    <property type="match status" value="2"/>
</dbReference>
<dbReference type="FunCoup" id="E5A6H3">
    <property type="interactions" value="1228"/>
</dbReference>
<dbReference type="SUPFAM" id="SSF52374">
    <property type="entry name" value="Nucleotidylyl transferase"/>
    <property type="match status" value="1"/>
</dbReference>
<evidence type="ECO:0000313" key="13">
    <source>
        <dbReference type="EMBL" id="CBX99218.1"/>
    </source>
</evidence>
<dbReference type="InterPro" id="IPR050132">
    <property type="entry name" value="Gln/Glu-tRNA_Ligase"/>
</dbReference>
<evidence type="ECO:0000256" key="1">
    <source>
        <dbReference type="ARBA" id="ARBA00005594"/>
    </source>
</evidence>
<dbReference type="InterPro" id="IPR004514">
    <property type="entry name" value="Gln-tRNA-synth"/>
</dbReference>
<dbReference type="InterPro" id="IPR001412">
    <property type="entry name" value="aa-tRNA-synth_I_CS"/>
</dbReference>
<dbReference type="OMA" id="FAWRIMG"/>
<dbReference type="InterPro" id="IPR020059">
    <property type="entry name" value="Glu/Gln-tRNA-synth_Ib_codon-bd"/>
</dbReference>
<proteinExistence type="inferred from homology"/>
<dbReference type="InterPro" id="IPR014729">
    <property type="entry name" value="Rossmann-like_a/b/a_fold"/>
</dbReference>
<dbReference type="PANTHER" id="PTHR43097:SF4">
    <property type="entry name" value="GLUTAMINE--TRNA LIGASE"/>
    <property type="match status" value="1"/>
</dbReference>
<keyword evidence="3 9" id="KW-0436">Ligase</keyword>
<dbReference type="GO" id="GO:0004819">
    <property type="term" value="F:glutamine-tRNA ligase activity"/>
    <property type="evidence" value="ECO:0007669"/>
    <property type="project" value="UniProtKB-EC"/>
</dbReference>
<dbReference type="InterPro" id="IPR049437">
    <property type="entry name" value="tRNA-synt_1c_C2"/>
</dbReference>
<keyword evidence="14" id="KW-1185">Reference proteome</keyword>
<dbReference type="Pfam" id="PF03950">
    <property type="entry name" value="tRNA-synt_1c_C"/>
    <property type="match status" value="1"/>
</dbReference>
<name>E5A6H3_LEPMJ</name>
<dbReference type="EC" id="6.1.1.18" evidence="2"/>
<dbReference type="PANTHER" id="PTHR43097">
    <property type="entry name" value="GLUTAMINE-TRNA LIGASE"/>
    <property type="match status" value="1"/>
</dbReference>
<dbReference type="InParanoid" id="E5A6H3"/>
<evidence type="ECO:0000256" key="5">
    <source>
        <dbReference type="ARBA" id="ARBA00022840"/>
    </source>
</evidence>
<dbReference type="SUPFAM" id="SSF50715">
    <property type="entry name" value="Ribosomal protein L25-like"/>
    <property type="match status" value="1"/>
</dbReference>
<comment type="catalytic activity">
    <reaction evidence="8">
        <text>tRNA(Gln) + L-glutamine + ATP = L-glutaminyl-tRNA(Gln) + AMP + diphosphate</text>
        <dbReference type="Rhea" id="RHEA:20121"/>
        <dbReference type="Rhea" id="RHEA-COMP:9662"/>
        <dbReference type="Rhea" id="RHEA-COMP:9681"/>
        <dbReference type="ChEBI" id="CHEBI:30616"/>
        <dbReference type="ChEBI" id="CHEBI:33019"/>
        <dbReference type="ChEBI" id="CHEBI:58359"/>
        <dbReference type="ChEBI" id="CHEBI:78442"/>
        <dbReference type="ChEBI" id="CHEBI:78521"/>
        <dbReference type="ChEBI" id="CHEBI:456215"/>
        <dbReference type="EC" id="6.1.1.18"/>
    </reaction>
</comment>
<dbReference type="FunFam" id="3.40.50.620:FF:000183">
    <property type="entry name" value="Glutaminyl-tRNA synthetase"/>
    <property type="match status" value="1"/>
</dbReference>
<gene>
    <name evidence="13" type="ORF">LEMA_P084570.1</name>
</gene>
<sequence>MCNEQQIECESRGASNSPMKPRNGVICVIMDYRVFESMPRQNSKYPSNKVYARLESGQNRLAIMSESTAPTQALPAEGEKGPSKRALEKEAKKAAAKAKKAAYALRPKEQAKPAAKTEPTSIFSEGWLKRIYEEKPVKDVRTRFPPEPNGFLHIGHAKAIAVDFGFAKYHNGVCYLRYDDTNPEKEEEKYFTAILDIVKWLGFEPWKITYSSDNFDKLYELAEQLIRKDGAYVCHCSREEINMQRGGPDNRGKRYGCDHRTRPIEESITEFRAMRDGKYQAGEAFLRMKQKLTDPTEGNPQMWDLPAYRIVKENHHHRTGDKWRIYPTYDFTHCICDALEGITHSLCTVEFRQSRVSYDWLLEQLDMKVPKSEEKGPMQREFGRLSVGGTILSKRRILQLVEGTTVEKKNEDGTITSKKIAPAVRGWDDPRLYTMVALRRRGVPAKAMLNFVEELGVTDSLTEIEPPRFESSIRKHLERTVPRQMLVLDPIKVIIEDFTTEDEQEMTVPYDPKGTIPGERKVKLGEQVYIDRTDFREEDSEDYFRLAPNKAVGLYNVPFSIRATEFSKDAKGKVSEIKAVKVPATEKPKAYVQWVDAETAVPVTARLYNSLFKTDSPNTLDWKTGGWADDLRPDSEIMYEHAVIERGIRDLIKETSLDLSGSSDALIRFQALRTAYFCVDIDSTEDRIVLNQITAKLSSREAQTICQVLVAELHVAKQSLATSVRKSEQPAPTVAARAP</sequence>
<dbReference type="HOGENOM" id="CLU_001882_2_3_1"/>
<evidence type="ECO:0000256" key="8">
    <source>
        <dbReference type="ARBA" id="ARBA00048270"/>
    </source>
</evidence>
<dbReference type="eggNOG" id="KOG1148">
    <property type="taxonomic scope" value="Eukaryota"/>
</dbReference>
<dbReference type="GO" id="GO:0005829">
    <property type="term" value="C:cytosol"/>
    <property type="evidence" value="ECO:0007669"/>
    <property type="project" value="EnsemblFungi"/>
</dbReference>
<feature type="domain" description="tRNA synthetases class I (E and Q) anti-codon binding" evidence="12">
    <location>
        <begin position="592"/>
        <end position="680"/>
    </location>
</feature>
<dbReference type="GO" id="GO:0005524">
    <property type="term" value="F:ATP binding"/>
    <property type="evidence" value="ECO:0007669"/>
    <property type="project" value="UniProtKB-KW"/>
</dbReference>
<reference evidence="14" key="1">
    <citation type="journal article" date="2011" name="Nat. Commun.">
        <title>Effector diversification within compartments of the Leptosphaeria maculans genome affected by Repeat-Induced Point mutations.</title>
        <authorList>
            <person name="Rouxel T."/>
            <person name="Grandaubert J."/>
            <person name="Hane J.K."/>
            <person name="Hoede C."/>
            <person name="van de Wouw A.P."/>
            <person name="Couloux A."/>
            <person name="Dominguez V."/>
            <person name="Anthouard V."/>
            <person name="Bally P."/>
            <person name="Bourras S."/>
            <person name="Cozijnsen A.J."/>
            <person name="Ciuffetti L.M."/>
            <person name="Degrave A."/>
            <person name="Dilmaghani A."/>
            <person name="Duret L."/>
            <person name="Fudal I."/>
            <person name="Goodwin S.B."/>
            <person name="Gout L."/>
            <person name="Glaser N."/>
            <person name="Linglin J."/>
            <person name="Kema G.H.J."/>
            <person name="Lapalu N."/>
            <person name="Lawrence C.B."/>
            <person name="May K."/>
            <person name="Meyer M."/>
            <person name="Ollivier B."/>
            <person name="Poulain J."/>
            <person name="Schoch C.L."/>
            <person name="Simon A."/>
            <person name="Spatafora J.W."/>
            <person name="Stachowiak A."/>
            <person name="Turgeon B.G."/>
            <person name="Tyler B.M."/>
            <person name="Vincent D."/>
            <person name="Weissenbach J."/>
            <person name="Amselem J."/>
            <person name="Quesneville H."/>
            <person name="Oliver R.P."/>
            <person name="Wincker P."/>
            <person name="Balesdent M.-H."/>
            <person name="Howlett B.J."/>
        </authorList>
    </citation>
    <scope>NUCLEOTIDE SEQUENCE [LARGE SCALE GENOMIC DNA]</scope>
    <source>
        <strain evidence="14">JN3 / isolate v23.1.3 / race Av1-4-5-6-7-8</strain>
    </source>
</reference>
<dbReference type="GO" id="GO:1990825">
    <property type="term" value="F:sequence-specific mRNA binding"/>
    <property type="evidence" value="ECO:0007669"/>
    <property type="project" value="EnsemblFungi"/>
</dbReference>
<organism evidence="13 14">
    <name type="scientific">Leptosphaeria maculans (strain JN3 / isolate v23.1.3 / race Av1-4-5-6-7-8)</name>
    <name type="common">Blackleg fungus</name>
    <name type="synonym">Phoma lingam</name>
    <dbReference type="NCBI Taxonomy" id="985895"/>
    <lineage>
        <taxon>Eukaryota</taxon>
        <taxon>Fungi</taxon>
        <taxon>Dikarya</taxon>
        <taxon>Ascomycota</taxon>
        <taxon>Pezizomycotina</taxon>
        <taxon>Dothideomycetes</taxon>
        <taxon>Pleosporomycetidae</taxon>
        <taxon>Pleosporales</taxon>
        <taxon>Pleosporineae</taxon>
        <taxon>Leptosphaeriaceae</taxon>
        <taxon>Plenodomus</taxon>
        <taxon>Plenodomus lingam/Leptosphaeria maculans species complex</taxon>
    </lineage>
</organism>
<evidence type="ECO:0000259" key="10">
    <source>
        <dbReference type="Pfam" id="PF00749"/>
    </source>
</evidence>
<evidence type="ECO:0000313" key="14">
    <source>
        <dbReference type="Proteomes" id="UP000002668"/>
    </source>
</evidence>
<accession>E5A6H3</accession>
<evidence type="ECO:0000256" key="3">
    <source>
        <dbReference type="ARBA" id="ARBA00022598"/>
    </source>
</evidence>
<dbReference type="OrthoDB" id="10250478at2759"/>
<dbReference type="InterPro" id="IPR000924">
    <property type="entry name" value="Glu/Gln-tRNA-synth"/>
</dbReference>
<dbReference type="GO" id="GO:0006425">
    <property type="term" value="P:glutaminyl-tRNA aminoacylation"/>
    <property type="evidence" value="ECO:0007669"/>
    <property type="project" value="EnsemblFungi"/>
</dbReference>
<dbReference type="InterPro" id="IPR011035">
    <property type="entry name" value="Ribosomal_bL25/Gln-tRNA_synth"/>
</dbReference>
<dbReference type="NCBIfam" id="TIGR00440">
    <property type="entry name" value="glnS"/>
    <property type="match status" value="1"/>
</dbReference>
<evidence type="ECO:0000256" key="9">
    <source>
        <dbReference type="RuleBase" id="RU363037"/>
    </source>
</evidence>
<evidence type="ECO:0000259" key="12">
    <source>
        <dbReference type="Pfam" id="PF20974"/>
    </source>
</evidence>
<dbReference type="Proteomes" id="UP000002668">
    <property type="component" value="Genome"/>
</dbReference>
<evidence type="ECO:0000256" key="7">
    <source>
        <dbReference type="ARBA" id="ARBA00023146"/>
    </source>
</evidence>
<protein>
    <recommendedName>
        <fullName evidence="2">glutamine--tRNA ligase</fullName>
        <ecNumber evidence="2">6.1.1.18</ecNumber>
    </recommendedName>
</protein>
<evidence type="ECO:0000256" key="2">
    <source>
        <dbReference type="ARBA" id="ARBA00012836"/>
    </source>
</evidence>
<dbReference type="PRINTS" id="PR00987">
    <property type="entry name" value="TRNASYNTHGLU"/>
</dbReference>
<keyword evidence="7 9" id="KW-0030">Aminoacyl-tRNA synthetase</keyword>
<feature type="domain" description="Glutamyl/glutaminyl-tRNA synthetase class Ib anti-codon binding" evidence="11">
    <location>
        <begin position="482"/>
        <end position="579"/>
    </location>
</feature>
<dbReference type="InterPro" id="IPR020058">
    <property type="entry name" value="Glu/Gln-tRNA-synth_Ib_cat-dom"/>
</dbReference>